<comment type="caution">
    <text evidence="1">The sequence shown here is derived from an EMBL/GenBank/DDBJ whole genome shotgun (WGS) entry which is preliminary data.</text>
</comment>
<keyword evidence="2" id="KW-1185">Reference proteome</keyword>
<gene>
    <name evidence="1" type="ORF">CEXT_724971</name>
</gene>
<dbReference type="AlphaFoldDB" id="A0AAV4RLU1"/>
<dbReference type="EMBL" id="BPLR01008093">
    <property type="protein sequence ID" value="GIY22019.1"/>
    <property type="molecule type" value="Genomic_DNA"/>
</dbReference>
<name>A0AAV4RLU1_CAEEX</name>
<reference evidence="1 2" key="1">
    <citation type="submission" date="2021-06" db="EMBL/GenBank/DDBJ databases">
        <title>Caerostris extrusa draft genome.</title>
        <authorList>
            <person name="Kono N."/>
            <person name="Arakawa K."/>
        </authorList>
    </citation>
    <scope>NUCLEOTIDE SEQUENCE [LARGE SCALE GENOMIC DNA]</scope>
</reference>
<evidence type="ECO:0000313" key="2">
    <source>
        <dbReference type="Proteomes" id="UP001054945"/>
    </source>
</evidence>
<protein>
    <submittedName>
        <fullName evidence="1">Uncharacterized protein</fullName>
    </submittedName>
</protein>
<sequence length="140" mass="16126">MLKQENNNYLESLTASLSRRVNAAKEKNSDCSAQHQHFSVLGLRSTHERWPYPVHAGNCVRIVLNTRTEKYAGEPCDSRRSFPRELPSASIFNKCVKVMPVSRKKLYARWNVHEEVLQHPPPHSYKVALLALKLKSNFLQ</sequence>
<organism evidence="1 2">
    <name type="scientific">Caerostris extrusa</name>
    <name type="common">Bark spider</name>
    <name type="synonym">Caerostris bankana</name>
    <dbReference type="NCBI Taxonomy" id="172846"/>
    <lineage>
        <taxon>Eukaryota</taxon>
        <taxon>Metazoa</taxon>
        <taxon>Ecdysozoa</taxon>
        <taxon>Arthropoda</taxon>
        <taxon>Chelicerata</taxon>
        <taxon>Arachnida</taxon>
        <taxon>Araneae</taxon>
        <taxon>Araneomorphae</taxon>
        <taxon>Entelegynae</taxon>
        <taxon>Araneoidea</taxon>
        <taxon>Araneidae</taxon>
        <taxon>Caerostris</taxon>
    </lineage>
</organism>
<evidence type="ECO:0000313" key="1">
    <source>
        <dbReference type="EMBL" id="GIY22019.1"/>
    </source>
</evidence>
<dbReference type="Proteomes" id="UP001054945">
    <property type="component" value="Unassembled WGS sequence"/>
</dbReference>
<proteinExistence type="predicted"/>
<accession>A0AAV4RLU1</accession>